<sequence length="220" mass="24953">MFSLLVCADLYGEKCNLKISFSTLPDLQELEKKIIAVFSAEASSRCPEKCPIEPFKVARIQIYDDGQLKWVNLVCSSQLREYSQLYVFQPQTQWHRDIPKGLPPPSTPTQLSWASPNTCGASSHTAHSTACRQCNQPDILNEKSSSCRLTSWRLLEQNRREKALREELNRVRRETAKLERRIARDMCKQGSGLGHNSVARCVRADACMPVRFSGRDGYSS</sequence>
<dbReference type="OMA" id="RIARDMC"/>
<dbReference type="Gene3D" id="3.10.20.650">
    <property type="match status" value="1"/>
</dbReference>
<evidence type="ECO:0000256" key="1">
    <source>
        <dbReference type="SAM" id="Coils"/>
    </source>
</evidence>
<feature type="domain" description="BILBO1 N-terminal" evidence="2">
    <location>
        <begin position="13"/>
        <end position="93"/>
    </location>
</feature>
<feature type="coiled-coil region" evidence="1">
    <location>
        <begin position="154"/>
        <end position="181"/>
    </location>
</feature>
<reference evidence="3" key="1">
    <citation type="journal article" date="2012" name="Proc. Natl. Acad. Sci. U.S.A.">
        <title>Antigenic diversity is generated by distinct evolutionary mechanisms in African trypanosome species.</title>
        <authorList>
            <person name="Jackson A.P."/>
            <person name="Berry A."/>
            <person name="Aslett M."/>
            <person name="Allison H.C."/>
            <person name="Burton P."/>
            <person name="Vavrova-Anderson J."/>
            <person name="Brown R."/>
            <person name="Browne H."/>
            <person name="Corton N."/>
            <person name="Hauser H."/>
            <person name="Gamble J."/>
            <person name="Gilderthorp R."/>
            <person name="Marcello L."/>
            <person name="McQuillan J."/>
            <person name="Otto T.D."/>
            <person name="Quail M.A."/>
            <person name="Sanders M.J."/>
            <person name="van Tonder A."/>
            <person name="Ginger M.L."/>
            <person name="Field M.C."/>
            <person name="Barry J.D."/>
            <person name="Hertz-Fowler C."/>
            <person name="Berriman M."/>
        </authorList>
    </citation>
    <scope>NUCLEOTIDE SEQUENCE</scope>
    <source>
        <strain evidence="3">Y486</strain>
    </source>
</reference>
<name>G0U6L6_TRYVY</name>
<dbReference type="InterPro" id="IPR040747">
    <property type="entry name" value="BILBO1_N"/>
</dbReference>
<accession>G0U6L6</accession>
<organism evidence="3">
    <name type="scientific">Trypanosoma vivax (strain Y486)</name>
    <dbReference type="NCBI Taxonomy" id="1055687"/>
    <lineage>
        <taxon>Eukaryota</taxon>
        <taxon>Discoba</taxon>
        <taxon>Euglenozoa</taxon>
        <taxon>Kinetoplastea</taxon>
        <taxon>Metakinetoplastina</taxon>
        <taxon>Trypanosomatida</taxon>
        <taxon>Trypanosomatidae</taxon>
        <taxon>Trypanosoma</taxon>
        <taxon>Duttonella</taxon>
    </lineage>
</organism>
<proteinExistence type="predicted"/>
<dbReference type="Pfam" id="PF18281">
    <property type="entry name" value="BILBO1_N"/>
    <property type="match status" value="1"/>
</dbReference>
<protein>
    <recommendedName>
        <fullName evidence="2">BILBO1 N-terminal domain-containing protein</fullName>
    </recommendedName>
</protein>
<keyword evidence="1" id="KW-0175">Coiled coil</keyword>
<gene>
    <name evidence="3" type="ORF">TVY486_1005710</name>
</gene>
<dbReference type="AlphaFoldDB" id="G0U6L6"/>
<dbReference type="EMBL" id="HE573026">
    <property type="protein sequence ID" value="CCC51520.1"/>
    <property type="molecule type" value="Genomic_DNA"/>
</dbReference>
<evidence type="ECO:0000313" key="3">
    <source>
        <dbReference type="EMBL" id="CCC51520.1"/>
    </source>
</evidence>
<evidence type="ECO:0000259" key="2">
    <source>
        <dbReference type="Pfam" id="PF18281"/>
    </source>
</evidence>
<dbReference type="VEuPathDB" id="TriTrypDB:TvY486_1005710"/>